<dbReference type="InterPro" id="IPR001789">
    <property type="entry name" value="Sig_transdc_resp-reg_receiver"/>
</dbReference>
<dbReference type="PROSITE" id="PS50043">
    <property type="entry name" value="HTH_LUXR_2"/>
    <property type="match status" value="1"/>
</dbReference>
<dbReference type="SUPFAM" id="SSF46894">
    <property type="entry name" value="C-terminal effector domain of the bipartite response regulators"/>
    <property type="match status" value="1"/>
</dbReference>
<dbReference type="Gene3D" id="3.40.50.2300">
    <property type="match status" value="1"/>
</dbReference>
<evidence type="ECO:0000259" key="4">
    <source>
        <dbReference type="PROSITE" id="PS50110"/>
    </source>
</evidence>
<gene>
    <name evidence="5" type="ORF">BMJ33_03425</name>
    <name evidence="6" type="ORF">EMEDMD4_240017</name>
</gene>
<dbReference type="InterPro" id="IPR016032">
    <property type="entry name" value="Sig_transdc_resp-reg_C-effctor"/>
</dbReference>
<keyword evidence="7" id="KW-1185">Reference proteome</keyword>
<dbReference type="InterPro" id="IPR011006">
    <property type="entry name" value="CheY-like_superfamily"/>
</dbReference>
<dbReference type="GO" id="GO:0000160">
    <property type="term" value="P:phosphorelay signal transduction system"/>
    <property type="evidence" value="ECO:0007669"/>
    <property type="project" value="InterPro"/>
</dbReference>
<dbReference type="GO" id="GO:0003677">
    <property type="term" value="F:DNA binding"/>
    <property type="evidence" value="ECO:0007669"/>
    <property type="project" value="UniProtKB-KW"/>
</dbReference>
<dbReference type="GeneID" id="61612890"/>
<dbReference type="InterPro" id="IPR039420">
    <property type="entry name" value="WalR-like"/>
</dbReference>
<dbReference type="InterPro" id="IPR000792">
    <property type="entry name" value="Tscrpt_reg_LuxR_C"/>
</dbReference>
<keyword evidence="2" id="KW-0597">Phosphoprotein</keyword>
<dbReference type="SMART" id="SM00448">
    <property type="entry name" value="REC"/>
    <property type="match status" value="1"/>
</dbReference>
<dbReference type="PRINTS" id="PR00038">
    <property type="entry name" value="HTHLUXR"/>
</dbReference>
<evidence type="ECO:0000313" key="5">
    <source>
        <dbReference type="EMBL" id="PLU07905.1"/>
    </source>
</evidence>
<dbReference type="Proteomes" id="UP001190825">
    <property type="component" value="Unassembled WGS sequence"/>
</dbReference>
<dbReference type="Proteomes" id="UP000507954">
    <property type="component" value="Unassembled WGS sequence"/>
</dbReference>
<dbReference type="PANTHER" id="PTHR43214">
    <property type="entry name" value="TWO-COMPONENT RESPONSE REGULATOR"/>
    <property type="match status" value="1"/>
</dbReference>
<reference evidence="5" key="1">
    <citation type="submission" date="2017-04" db="EMBL/GenBank/DDBJ databases">
        <authorList>
            <person name="Porter S."/>
            <person name="Friesen M.L."/>
            <person name="Faber-Hammond J."/>
        </authorList>
    </citation>
    <scope>NUCLEOTIDE SEQUENCE</scope>
    <source>
        <strain evidence="5">Str16</strain>
    </source>
</reference>
<dbReference type="RefSeq" id="WP_011976113.1">
    <property type="nucleotide sequence ID" value="NZ_ATYC01000022.1"/>
</dbReference>
<dbReference type="SUPFAM" id="SSF52172">
    <property type="entry name" value="CheY-like"/>
    <property type="match status" value="1"/>
</dbReference>
<dbReference type="OMA" id="AEDQGMM"/>
<evidence type="ECO:0000256" key="1">
    <source>
        <dbReference type="ARBA" id="ARBA00023125"/>
    </source>
</evidence>
<dbReference type="InterPro" id="IPR036388">
    <property type="entry name" value="WH-like_DNA-bd_sf"/>
</dbReference>
<reference evidence="5 7" key="2">
    <citation type="journal article" date="2018" name="FEMS Microbiol. Ecol.">
        <title>Co-invading symbiotic mutualists of Medicago polymorpha retain high ancestral diversity and contain diverse accessory genomes.</title>
        <authorList>
            <person name="Porter S.S."/>
            <person name="Faber-Hammond J.J."/>
            <person name="Friesen M.L."/>
        </authorList>
    </citation>
    <scope>NUCLEOTIDE SEQUENCE [LARGE SCALE GENOMIC DNA]</scope>
    <source>
        <strain evidence="5 7">Str16</strain>
    </source>
</reference>
<reference evidence="6" key="3">
    <citation type="submission" date="2019-06" db="EMBL/GenBank/DDBJ databases">
        <authorList>
            <person name="Le Quere A."/>
            <person name="Colella S."/>
        </authorList>
    </citation>
    <scope>NUCLEOTIDE SEQUENCE</scope>
    <source>
        <strain evidence="6">EmedicaeMD41</strain>
    </source>
</reference>
<evidence type="ECO:0000256" key="2">
    <source>
        <dbReference type="PROSITE-ProRule" id="PRU00169"/>
    </source>
</evidence>
<feature type="domain" description="HTH luxR-type" evidence="3">
    <location>
        <begin position="157"/>
        <end position="222"/>
    </location>
</feature>
<dbReference type="EMBL" id="CABFNB010000089">
    <property type="protein sequence ID" value="VTZ61074.1"/>
    <property type="molecule type" value="Genomic_DNA"/>
</dbReference>
<evidence type="ECO:0000259" key="3">
    <source>
        <dbReference type="PROSITE" id="PS50043"/>
    </source>
</evidence>
<accession>A0A508WUN3</accession>
<dbReference type="Pfam" id="PF00196">
    <property type="entry name" value="GerE"/>
    <property type="match status" value="1"/>
</dbReference>
<dbReference type="Pfam" id="PF00072">
    <property type="entry name" value="Response_reg"/>
    <property type="match status" value="1"/>
</dbReference>
<dbReference type="CDD" id="cd06170">
    <property type="entry name" value="LuxR_C_like"/>
    <property type="match status" value="1"/>
</dbReference>
<keyword evidence="1 5" id="KW-0238">DNA-binding</keyword>
<evidence type="ECO:0000313" key="7">
    <source>
        <dbReference type="Proteomes" id="UP001190825"/>
    </source>
</evidence>
<dbReference type="AlphaFoldDB" id="A0A508WUN3"/>
<evidence type="ECO:0000313" key="6">
    <source>
        <dbReference type="EMBL" id="VTZ61074.1"/>
    </source>
</evidence>
<dbReference type="PROSITE" id="PS50110">
    <property type="entry name" value="RESPONSE_REGULATORY"/>
    <property type="match status" value="1"/>
</dbReference>
<proteinExistence type="predicted"/>
<name>A0A508WUN3_9HYPH</name>
<dbReference type="PROSITE" id="PS00622">
    <property type="entry name" value="HTH_LUXR_1"/>
    <property type="match status" value="1"/>
</dbReference>
<sequence>MDREDQTHSGSSISPRIVVIADHQTDLDELSRIIGAEPEWHLIAACRTAADAIDTLSANPVDLVLVDLDLTEMDDLELVRRFSREMPGLSCVILAAEMNDEELAEAMRNGVGGVVLKARAQSSLVDCIRAVVAGRTYLAGQSMNSVVSRIRERDAERRAVLQKLTPRELEISRLAASGLRSREIAARLGIAPGTVKLHLHSVYGKLNLTTRVELANLAQRLQLGHG</sequence>
<dbReference type="EMBL" id="NBUC01000034">
    <property type="protein sequence ID" value="PLU07905.1"/>
    <property type="molecule type" value="Genomic_DNA"/>
</dbReference>
<feature type="domain" description="Response regulatory" evidence="4">
    <location>
        <begin position="16"/>
        <end position="132"/>
    </location>
</feature>
<dbReference type="SMART" id="SM00421">
    <property type="entry name" value="HTH_LUXR"/>
    <property type="match status" value="1"/>
</dbReference>
<feature type="modified residue" description="4-aspartylphosphate" evidence="2">
    <location>
        <position position="67"/>
    </location>
</feature>
<organism evidence="6">
    <name type="scientific">Sinorhizobium medicae</name>
    <dbReference type="NCBI Taxonomy" id="110321"/>
    <lineage>
        <taxon>Bacteria</taxon>
        <taxon>Pseudomonadati</taxon>
        <taxon>Pseudomonadota</taxon>
        <taxon>Alphaproteobacteria</taxon>
        <taxon>Hyphomicrobiales</taxon>
        <taxon>Rhizobiaceae</taxon>
        <taxon>Sinorhizobium/Ensifer group</taxon>
        <taxon>Sinorhizobium</taxon>
    </lineage>
</organism>
<dbReference type="Gene3D" id="1.10.10.10">
    <property type="entry name" value="Winged helix-like DNA-binding domain superfamily/Winged helix DNA-binding domain"/>
    <property type="match status" value="1"/>
</dbReference>
<protein>
    <submittedName>
        <fullName evidence="5">DNA-binding response regulator</fullName>
    </submittedName>
    <submittedName>
        <fullName evidence="6">Two component transcriptional regulator, LuxR family</fullName>
    </submittedName>
</protein>
<dbReference type="GO" id="GO:0006355">
    <property type="term" value="P:regulation of DNA-templated transcription"/>
    <property type="evidence" value="ECO:0007669"/>
    <property type="project" value="InterPro"/>
</dbReference>